<dbReference type="PANTHER" id="PTHR45926">
    <property type="entry name" value="OSJNBA0053K19.4 PROTEIN"/>
    <property type="match status" value="1"/>
</dbReference>
<dbReference type="Pfam" id="PF00439">
    <property type="entry name" value="Bromodomain"/>
    <property type="match status" value="1"/>
</dbReference>
<dbReference type="WBParaSite" id="SMUV_0000889501-mRNA-1">
    <property type="protein sequence ID" value="SMUV_0000889501-mRNA-1"/>
    <property type="gene ID" value="SMUV_0000889501"/>
</dbReference>
<evidence type="ECO:0000256" key="2">
    <source>
        <dbReference type="PROSITE-ProRule" id="PRU00035"/>
    </source>
</evidence>
<reference evidence="6" key="1">
    <citation type="submission" date="2017-02" db="UniProtKB">
        <authorList>
            <consortium name="WormBaseParasite"/>
        </authorList>
    </citation>
    <scope>IDENTIFICATION</scope>
</reference>
<dbReference type="PROSITE" id="PS50014">
    <property type="entry name" value="BROMODOMAIN_2"/>
    <property type="match status" value="1"/>
</dbReference>
<dbReference type="SUPFAM" id="SSF47370">
    <property type="entry name" value="Bromodomain"/>
    <property type="match status" value="1"/>
</dbReference>
<evidence type="ECO:0000313" key="5">
    <source>
        <dbReference type="Proteomes" id="UP000046393"/>
    </source>
</evidence>
<proteinExistence type="predicted"/>
<feature type="domain" description="Bromo" evidence="4">
    <location>
        <begin position="74"/>
        <end position="146"/>
    </location>
</feature>
<organism evidence="5 6">
    <name type="scientific">Syphacia muris</name>
    <dbReference type="NCBI Taxonomy" id="451379"/>
    <lineage>
        <taxon>Eukaryota</taxon>
        <taxon>Metazoa</taxon>
        <taxon>Ecdysozoa</taxon>
        <taxon>Nematoda</taxon>
        <taxon>Chromadorea</taxon>
        <taxon>Rhabditida</taxon>
        <taxon>Spirurina</taxon>
        <taxon>Oxyuridomorpha</taxon>
        <taxon>Oxyuroidea</taxon>
        <taxon>Oxyuridae</taxon>
        <taxon>Syphacia</taxon>
    </lineage>
</organism>
<dbReference type="Proteomes" id="UP000046393">
    <property type="component" value="Unplaced"/>
</dbReference>
<evidence type="ECO:0000313" key="6">
    <source>
        <dbReference type="WBParaSite" id="SMUV_0000889501-mRNA-1"/>
    </source>
</evidence>
<accession>A0A0N5AVH6</accession>
<dbReference type="SMART" id="SM00297">
    <property type="entry name" value="BROMO"/>
    <property type="match status" value="1"/>
</dbReference>
<dbReference type="PROSITE" id="PS00633">
    <property type="entry name" value="BROMODOMAIN_1"/>
    <property type="match status" value="1"/>
</dbReference>
<feature type="region of interest" description="Disordered" evidence="3">
    <location>
        <begin position="1"/>
        <end position="54"/>
    </location>
</feature>
<dbReference type="STRING" id="451379.A0A0N5AVH6"/>
<dbReference type="AlphaFoldDB" id="A0A0N5AVH6"/>
<evidence type="ECO:0000259" key="4">
    <source>
        <dbReference type="PROSITE" id="PS50014"/>
    </source>
</evidence>
<feature type="compositionally biased region" description="Basic and acidic residues" evidence="3">
    <location>
        <begin position="37"/>
        <end position="54"/>
    </location>
</feature>
<dbReference type="PRINTS" id="PR00503">
    <property type="entry name" value="BROMODOMAIN"/>
</dbReference>
<sequence>LKFFSHLAKPGTSAAADNVKPLRNEAASSSAASTKPVKAEVKEESVEEKKEVPEKEFDVEELKSHLKPVLEKMIELDESLPFRVPVDPVTLRIPDYFQIVKEPMDLSTLSKNLEAGLYTNPRQFCDHMWLMFDNAWLYNKKSSKVYKYCTKVIIVLFLLLKFY</sequence>
<evidence type="ECO:0000256" key="3">
    <source>
        <dbReference type="SAM" id="MobiDB-lite"/>
    </source>
</evidence>
<protein>
    <submittedName>
        <fullName evidence="6">Histone acetyltransferase</fullName>
    </submittedName>
</protein>
<keyword evidence="1 2" id="KW-0103">Bromodomain</keyword>
<name>A0A0N5AVH6_9BILA</name>
<dbReference type="InterPro" id="IPR018359">
    <property type="entry name" value="Bromodomain_CS"/>
</dbReference>
<dbReference type="Gene3D" id="1.20.920.10">
    <property type="entry name" value="Bromodomain-like"/>
    <property type="match status" value="1"/>
</dbReference>
<keyword evidence="5" id="KW-1185">Reference proteome</keyword>
<dbReference type="InterPro" id="IPR001487">
    <property type="entry name" value="Bromodomain"/>
</dbReference>
<evidence type="ECO:0000256" key="1">
    <source>
        <dbReference type="ARBA" id="ARBA00023117"/>
    </source>
</evidence>
<dbReference type="InterPro" id="IPR036427">
    <property type="entry name" value="Bromodomain-like_sf"/>
</dbReference>